<dbReference type="InterPro" id="IPR001036">
    <property type="entry name" value="Acrflvin-R"/>
</dbReference>
<evidence type="ECO:0000256" key="2">
    <source>
        <dbReference type="ARBA" id="ARBA00010942"/>
    </source>
</evidence>
<keyword evidence="7 8" id="KW-0472">Membrane</keyword>
<keyword evidence="3" id="KW-0813">Transport</keyword>
<keyword evidence="4" id="KW-1003">Cell membrane</keyword>
<dbReference type="AlphaFoldDB" id="A0A432MIE2"/>
<dbReference type="Proteomes" id="UP000280296">
    <property type="component" value="Unassembled WGS sequence"/>
</dbReference>
<dbReference type="InterPro" id="IPR027463">
    <property type="entry name" value="AcrB_DN_DC_subdom"/>
</dbReference>
<evidence type="ECO:0000256" key="3">
    <source>
        <dbReference type="ARBA" id="ARBA00022448"/>
    </source>
</evidence>
<dbReference type="SUPFAM" id="SSF82866">
    <property type="entry name" value="Multidrug efflux transporter AcrB transmembrane domain"/>
    <property type="match status" value="2"/>
</dbReference>
<evidence type="ECO:0000313" key="9">
    <source>
        <dbReference type="EMBL" id="RUL86975.1"/>
    </source>
</evidence>
<gene>
    <name evidence="9" type="ORF">TsocGM_14355</name>
</gene>
<keyword evidence="6 8" id="KW-1133">Transmembrane helix</keyword>
<comment type="similarity">
    <text evidence="2">Belongs to the resistance-nodulation-cell division (RND) (TC 2.A.6) family.</text>
</comment>
<evidence type="ECO:0000256" key="8">
    <source>
        <dbReference type="SAM" id="Phobius"/>
    </source>
</evidence>
<evidence type="ECO:0000256" key="6">
    <source>
        <dbReference type="ARBA" id="ARBA00022989"/>
    </source>
</evidence>
<accession>A0A432MIE2</accession>
<sequence length="1053" mass="112287">MLNAIIRLSLTNRALVIVLSVLLLAAGGYVASRMPVDVFPDLTAPTVTVITEAHGMAPVEVETLVTFPIEAALNGAANVRRVRSSTAVGISVVWVEFDWGTDIYTARQVVTEKLSLVAGGLPPEVEKPILAPISSIMGEILFLALTSDRHSGIELRTVASTVVRRRLLSVPGVSQVTPIGGGEKQYQVVLSPARLQAYRLSVAEVARQLAGTNQNASAGFLVQGGQELLIQGLGRVRTPADIAQTVVAVRDGVPILVGQLGVVQIGEAIKRGEGSAQGEPAVILGIQKQPGANTLELTRALDRTLDEIERSLPEGMAINRDIFRQAEFIETAIRNVEHALRDGGILVVVIVMLFLANLRASFITLLAIPLSLVSAVLVLKALGATINTMTLGGMAIAIGELVDDAIIDVENVFRRLRENARLPEDRRRHPLVVVYQASLEVRASVVFATFIILLVFLPLFFLGGVEGRLLQPLGLAYIVSLFASLVVALTLTPALCSLLLPESRAVLVEHEPRIVSACKRLYSPVLARALRHPGLVYAPAALLLLGALLYLPRVGQSFLPEFNEGSLTISAVTLPGTSLAQSDELGRVVERVLLSRPEVTGVARRTGRAELDEHAQGVEAAELDVSFRLAEGRDKGAFLAALREDFSLVPGMNITIGQPISHRIDHMLSGTRANIALKIFGDDLYKLRTLAEAVREQASAVPGVVDLSVEQQVDIPVLKVRFDREAIARHGLTVAEVASTVETAFRGEAVSQVLEGQNAFDLVVRVGDPREITPEAIQNLPVDTPGGAKVPLKALARIERSTGPNQISRENVQRKIVVMANVSGRDLGGVVEDIRARVAAAVPFGRGQYEGYYIEYGGQFESAAETTRLLAVLGAVVVLGIAFLLNLSFGSARDALLVMANLPFALIGGVLGLYLSGGVVSIASLVGFITLFGIATRNGIMLVSHIRHLQLFDGVTDLGEAVYRGAMERLAPILMTALCAGLALVPLALGGGKPGSEIQTPMAIVILFGLLSSTALNMIVLPALYLRFGRPAAREPAASRGELAWHEPVAAHT</sequence>
<dbReference type="SUPFAM" id="SSF82693">
    <property type="entry name" value="Multidrug efflux transporter AcrB pore domain, PN1, PN2, PC1 and PC2 subdomains"/>
    <property type="match status" value="2"/>
</dbReference>
<name>A0A432MIE2_9BACT</name>
<protein>
    <submittedName>
        <fullName evidence="9">Efflux RND transporter permease subunit</fullName>
    </submittedName>
</protein>
<dbReference type="RefSeq" id="WP_126726161.1">
    <property type="nucleotide sequence ID" value="NZ_RYZH01000027.1"/>
</dbReference>
<reference evidence="9 10" key="1">
    <citation type="submission" date="2018-12" db="EMBL/GenBank/DDBJ databases">
        <authorList>
            <person name="Toschakov S.V."/>
        </authorList>
    </citation>
    <scope>NUCLEOTIDE SEQUENCE [LARGE SCALE GENOMIC DNA]</scope>
    <source>
        <strain evidence="9 10">GM2012</strain>
    </source>
</reference>
<dbReference type="EMBL" id="RYZH01000027">
    <property type="protein sequence ID" value="RUL86975.1"/>
    <property type="molecule type" value="Genomic_DNA"/>
</dbReference>
<dbReference type="PANTHER" id="PTHR32063">
    <property type="match status" value="1"/>
</dbReference>
<dbReference type="Gene3D" id="1.20.1640.10">
    <property type="entry name" value="Multidrug efflux transporter AcrB transmembrane domain"/>
    <property type="match status" value="2"/>
</dbReference>
<evidence type="ECO:0000256" key="5">
    <source>
        <dbReference type="ARBA" id="ARBA00022692"/>
    </source>
</evidence>
<feature type="transmembrane region" description="Helical" evidence="8">
    <location>
        <begin position="534"/>
        <end position="551"/>
    </location>
</feature>
<dbReference type="InterPro" id="IPR004763">
    <property type="entry name" value="CusA-like"/>
</dbReference>
<dbReference type="Pfam" id="PF00873">
    <property type="entry name" value="ACR_tran"/>
    <property type="match status" value="1"/>
</dbReference>
<dbReference type="PRINTS" id="PR00702">
    <property type="entry name" value="ACRIFLAVINRP"/>
</dbReference>
<keyword evidence="5 8" id="KW-0812">Transmembrane</keyword>
<dbReference type="SUPFAM" id="SSF82714">
    <property type="entry name" value="Multidrug efflux transporter AcrB TolC docking domain, DN and DC subdomains"/>
    <property type="match status" value="2"/>
</dbReference>
<feature type="transmembrane region" description="Helical" evidence="8">
    <location>
        <begin position="970"/>
        <end position="990"/>
    </location>
</feature>
<comment type="caution">
    <text evidence="9">The sequence shown here is derived from an EMBL/GenBank/DDBJ whole genome shotgun (WGS) entry which is preliminary data.</text>
</comment>
<feature type="transmembrane region" description="Helical" evidence="8">
    <location>
        <begin position="1002"/>
        <end position="1026"/>
    </location>
</feature>
<evidence type="ECO:0000256" key="4">
    <source>
        <dbReference type="ARBA" id="ARBA00022475"/>
    </source>
</evidence>
<dbReference type="PANTHER" id="PTHR32063:SF4">
    <property type="entry name" value="SLR6043 PROTEIN"/>
    <property type="match status" value="1"/>
</dbReference>
<feature type="transmembrane region" description="Helical" evidence="8">
    <location>
        <begin position="339"/>
        <end position="356"/>
    </location>
</feature>
<organism evidence="9 10">
    <name type="scientific">Tautonia sociabilis</name>
    <dbReference type="NCBI Taxonomy" id="2080755"/>
    <lineage>
        <taxon>Bacteria</taxon>
        <taxon>Pseudomonadati</taxon>
        <taxon>Planctomycetota</taxon>
        <taxon>Planctomycetia</taxon>
        <taxon>Isosphaerales</taxon>
        <taxon>Isosphaeraceae</taxon>
        <taxon>Tautonia</taxon>
    </lineage>
</organism>
<comment type="subcellular location">
    <subcellularLocation>
        <location evidence="1">Cell membrane</location>
        <topology evidence="1">Multi-pass membrane protein</topology>
    </subcellularLocation>
</comment>
<dbReference type="Gene3D" id="3.30.70.1430">
    <property type="entry name" value="Multidrug efflux transporter AcrB pore domain"/>
    <property type="match status" value="2"/>
</dbReference>
<dbReference type="Gene3D" id="3.30.70.1320">
    <property type="entry name" value="Multidrug efflux transporter AcrB pore domain like"/>
    <property type="match status" value="1"/>
</dbReference>
<proteinExistence type="inferred from homology"/>
<reference evidence="9 10" key="2">
    <citation type="submission" date="2019-01" db="EMBL/GenBank/DDBJ databases">
        <title>Tautonia sociabilis, a novel thermotolerant planctomycete of Isosphaeraceae family, isolated from a 4000 m deep subterranean habitat.</title>
        <authorList>
            <person name="Kovaleva O.L."/>
            <person name="Elcheninov A.G."/>
            <person name="Van Heerden E."/>
            <person name="Toshchakov S.V."/>
            <person name="Novikov A."/>
            <person name="Bonch-Osmolovskaya E.A."/>
            <person name="Kublanov I.V."/>
        </authorList>
    </citation>
    <scope>NUCLEOTIDE SEQUENCE [LARGE SCALE GENOMIC DNA]</scope>
    <source>
        <strain evidence="9 10">GM2012</strain>
    </source>
</reference>
<evidence type="ECO:0000256" key="1">
    <source>
        <dbReference type="ARBA" id="ARBA00004651"/>
    </source>
</evidence>
<dbReference type="Gene3D" id="3.30.2090.10">
    <property type="entry name" value="Multidrug efflux transporter AcrB TolC docking domain, DN and DC subdomains"/>
    <property type="match status" value="2"/>
</dbReference>
<feature type="transmembrane region" description="Helical" evidence="8">
    <location>
        <begin position="445"/>
        <end position="463"/>
    </location>
</feature>
<dbReference type="NCBIfam" id="TIGR00914">
    <property type="entry name" value="2A0601"/>
    <property type="match status" value="1"/>
</dbReference>
<feature type="transmembrane region" description="Helical" evidence="8">
    <location>
        <begin position="869"/>
        <end position="889"/>
    </location>
</feature>
<keyword evidence="10" id="KW-1185">Reference proteome</keyword>
<dbReference type="GO" id="GO:0005886">
    <property type="term" value="C:plasma membrane"/>
    <property type="evidence" value="ECO:0007669"/>
    <property type="project" value="UniProtKB-SubCell"/>
</dbReference>
<evidence type="ECO:0000313" key="10">
    <source>
        <dbReference type="Proteomes" id="UP000280296"/>
    </source>
</evidence>
<dbReference type="Gene3D" id="3.30.70.1440">
    <property type="entry name" value="Multidrug efflux transporter AcrB pore domain"/>
    <property type="match status" value="1"/>
</dbReference>
<dbReference type="OrthoDB" id="219750at2"/>
<feature type="transmembrane region" description="Helical" evidence="8">
    <location>
        <begin position="475"/>
        <end position="500"/>
    </location>
</feature>
<evidence type="ECO:0000256" key="7">
    <source>
        <dbReference type="ARBA" id="ARBA00023136"/>
    </source>
</evidence>
<dbReference type="GO" id="GO:0042910">
    <property type="term" value="F:xenobiotic transmembrane transporter activity"/>
    <property type="evidence" value="ECO:0007669"/>
    <property type="project" value="TreeGrafter"/>
</dbReference>
<dbReference type="GO" id="GO:0008324">
    <property type="term" value="F:monoatomic cation transmembrane transporter activity"/>
    <property type="evidence" value="ECO:0007669"/>
    <property type="project" value="InterPro"/>
</dbReference>